<dbReference type="OrthoDB" id="109543at2759"/>
<evidence type="ECO:0000256" key="1">
    <source>
        <dbReference type="ARBA" id="ARBA00022676"/>
    </source>
</evidence>
<evidence type="ECO:0000313" key="7">
    <source>
        <dbReference type="EMBL" id="KDQ20057.1"/>
    </source>
</evidence>
<dbReference type="Proteomes" id="UP000027195">
    <property type="component" value="Unassembled WGS sequence"/>
</dbReference>
<feature type="region of interest" description="Disordered" evidence="5">
    <location>
        <begin position="1"/>
        <end position="42"/>
    </location>
</feature>
<dbReference type="GO" id="GO:0016779">
    <property type="term" value="F:nucleotidyltransferase activity"/>
    <property type="evidence" value="ECO:0007669"/>
    <property type="project" value="UniProtKB-KW"/>
</dbReference>
<dbReference type="AlphaFoldDB" id="A0A067N7E3"/>
<dbReference type="STRING" id="930990.A0A067N7E3"/>
<dbReference type="Gene3D" id="3.90.228.10">
    <property type="match status" value="1"/>
</dbReference>
<reference evidence="8" key="1">
    <citation type="journal article" date="2014" name="Proc. Natl. Acad. Sci. U.S.A.">
        <title>Extensive sampling of basidiomycete genomes demonstrates inadequacy of the white-rot/brown-rot paradigm for wood decay fungi.</title>
        <authorList>
            <person name="Riley R."/>
            <person name="Salamov A.A."/>
            <person name="Brown D.W."/>
            <person name="Nagy L.G."/>
            <person name="Floudas D."/>
            <person name="Held B.W."/>
            <person name="Levasseur A."/>
            <person name="Lombard V."/>
            <person name="Morin E."/>
            <person name="Otillar R."/>
            <person name="Lindquist E.A."/>
            <person name="Sun H."/>
            <person name="LaButti K.M."/>
            <person name="Schmutz J."/>
            <person name="Jabbour D."/>
            <person name="Luo H."/>
            <person name="Baker S.E."/>
            <person name="Pisabarro A.G."/>
            <person name="Walton J.D."/>
            <person name="Blanchette R.A."/>
            <person name="Henrissat B."/>
            <person name="Martin F."/>
            <person name="Cullen D."/>
            <person name="Hibbett D.S."/>
            <person name="Grigoriev I.V."/>
        </authorList>
    </citation>
    <scope>NUCLEOTIDE SEQUENCE [LARGE SCALE GENOMIC DNA]</scope>
    <source>
        <strain evidence="8">FD-172 SS1</strain>
    </source>
</reference>
<protein>
    <recommendedName>
        <fullName evidence="6">PARP catalytic domain-containing protein</fullName>
    </recommendedName>
</protein>
<dbReference type="PANTHER" id="PTHR21328">
    <property type="entry name" value="POLY ADP-RIBOSE POLYMERASE FAMILY, MEMBER PARP"/>
    <property type="match status" value="1"/>
</dbReference>
<dbReference type="InterPro" id="IPR051838">
    <property type="entry name" value="ARTD_PARP"/>
</dbReference>
<evidence type="ECO:0000259" key="6">
    <source>
        <dbReference type="Pfam" id="PF00644"/>
    </source>
</evidence>
<evidence type="ECO:0000256" key="3">
    <source>
        <dbReference type="ARBA" id="ARBA00022695"/>
    </source>
</evidence>
<name>A0A067N7E3_BOTB1</name>
<keyword evidence="1" id="KW-0328">Glycosyltransferase</keyword>
<dbReference type="EMBL" id="KL198018">
    <property type="protein sequence ID" value="KDQ20057.1"/>
    <property type="molecule type" value="Genomic_DNA"/>
</dbReference>
<keyword evidence="3" id="KW-0548">Nucleotidyltransferase</keyword>
<dbReference type="HOGENOM" id="CLU_003143_0_0_1"/>
<keyword evidence="8" id="KW-1185">Reference proteome</keyword>
<feature type="compositionally biased region" description="Acidic residues" evidence="5">
    <location>
        <begin position="194"/>
        <end position="207"/>
    </location>
</feature>
<gene>
    <name evidence="7" type="ORF">BOTBODRAFT_152662</name>
</gene>
<evidence type="ECO:0000313" key="8">
    <source>
        <dbReference type="Proteomes" id="UP000027195"/>
    </source>
</evidence>
<dbReference type="SUPFAM" id="SSF56399">
    <property type="entry name" value="ADP-ribosylation"/>
    <property type="match status" value="1"/>
</dbReference>
<feature type="region of interest" description="Disordered" evidence="5">
    <location>
        <begin position="182"/>
        <end position="207"/>
    </location>
</feature>
<keyword evidence="4" id="KW-0520">NAD</keyword>
<feature type="domain" description="PARP catalytic" evidence="6">
    <location>
        <begin position="750"/>
        <end position="804"/>
    </location>
</feature>
<keyword evidence="2" id="KW-0808">Transferase</keyword>
<dbReference type="InterPro" id="IPR012317">
    <property type="entry name" value="Poly(ADP-ribose)pol_cat_dom"/>
</dbReference>
<proteinExistence type="predicted"/>
<evidence type="ECO:0000256" key="5">
    <source>
        <dbReference type="SAM" id="MobiDB-lite"/>
    </source>
</evidence>
<dbReference type="GO" id="GO:0003950">
    <property type="term" value="F:NAD+ poly-ADP-ribosyltransferase activity"/>
    <property type="evidence" value="ECO:0007669"/>
    <property type="project" value="InterPro"/>
</dbReference>
<dbReference type="Pfam" id="PF00644">
    <property type="entry name" value="PARP"/>
    <property type="match status" value="1"/>
</dbReference>
<evidence type="ECO:0000256" key="2">
    <source>
        <dbReference type="ARBA" id="ARBA00022679"/>
    </source>
</evidence>
<sequence>MSSSTKAKLPAEREVIVVDSDSDEDAYSSKRARANTGHATSTVKQAPANTATMSGANLATKNAHLKGRQRFKADVEDARIACQQGLHMHSMQICKLREGGDEGQIEFQVHSRGNCLVKASFLVSESSEYPSNHTFYAFSPGDTPHSKYAEIIGDVPSYPSLPLMSAVERMVSKLAGLQAPSSSQQQVLLPRANEDEEEANEDSENDDYFDYDEFDASQNIGSSVKGNDLQRDFIEMVASGYRPGLIKVGGNEFLLTASVSVISLANSIPPRALVTWDHHLLSSSQHLTLLISGFNGVYPSLNADGKKTPLAESKTTNLKFSVGLCPQYKPGNEQAREACRNFGLVEDRLERATTVPNIHGHQDMHNYANISMDAMREKGPEPKDPGRFDKFALSSSLESLMNRSFLKLVYLRRNVRLEPKTLGWAAAETLLALTEKTQSSPQDVLENEIMLQQVLDADRREEKLARSNPLPHDPLRDSQAGSHINMPLTAFCYLIRRLTLCTRYCTVCHNPIDLEYEVLRPYVCSSNLCAYQYYVMGWGPSLEYEILHNTSVVDLLLSLTYTAARENQLSDPLPIGLGLQVPPPDSARMAQIQKLQAAPRLALVPGYAAPPAPPVNHKAGIVDEHRLCEFDKLDIWQMRVVIGDLISLLPSVNNMKRHLTTKTQLGKIKPALYDMDPTIPKAAWLLLRWCIASCTADLEELVQEEDLVQNVDPVIRQFRFSVGAPDAEAKFKAAVEEGKKTDANCNTYPILYAFHGSPLKNWHSIIRHGLWYKEVAHGRAYGNGVYFAKDGNVSMSRYARSSSEIWKNSNLRPTSCMALTEIVNLPNKFVSQTPYYVVQHTEWLLCRYLLVMRTGSNGQSMTGMTGGPDPAGNRVSATIPLVRLDPRATLQIGLNKIAIPEPGYKLEKLVKARASEFKEDDNDKDDKDVLEGIAWAASQPPSRMGTRDRPIELIEDDDIEMVGVNWASGPGAGQASTSRALV</sequence>
<accession>A0A067N7E3</accession>
<evidence type="ECO:0000256" key="4">
    <source>
        <dbReference type="ARBA" id="ARBA00023027"/>
    </source>
</evidence>
<organism evidence="7 8">
    <name type="scientific">Botryobasidium botryosum (strain FD-172 SS1)</name>
    <dbReference type="NCBI Taxonomy" id="930990"/>
    <lineage>
        <taxon>Eukaryota</taxon>
        <taxon>Fungi</taxon>
        <taxon>Dikarya</taxon>
        <taxon>Basidiomycota</taxon>
        <taxon>Agaricomycotina</taxon>
        <taxon>Agaricomycetes</taxon>
        <taxon>Cantharellales</taxon>
        <taxon>Botryobasidiaceae</taxon>
        <taxon>Botryobasidium</taxon>
    </lineage>
</organism>
<dbReference type="InParanoid" id="A0A067N7E3"/>